<evidence type="ECO:0000256" key="6">
    <source>
        <dbReference type="RuleBase" id="RU362067"/>
    </source>
</evidence>
<dbReference type="Proteomes" id="UP000190312">
    <property type="component" value="Unassembled WGS sequence"/>
</dbReference>
<dbReference type="SUPFAM" id="SSF51905">
    <property type="entry name" value="FAD/NAD(P)-binding domain"/>
    <property type="match status" value="1"/>
</dbReference>
<comment type="catalytic activity">
    <reaction evidence="4">
        <text>a secondary aliphatic amine + O2 + H2O = a primary amine + an aldehyde + H2O2</text>
        <dbReference type="Rhea" id="RHEA:26414"/>
        <dbReference type="ChEBI" id="CHEBI:15377"/>
        <dbReference type="ChEBI" id="CHEBI:15379"/>
        <dbReference type="ChEBI" id="CHEBI:16240"/>
        <dbReference type="ChEBI" id="CHEBI:17478"/>
        <dbReference type="ChEBI" id="CHEBI:58855"/>
        <dbReference type="ChEBI" id="CHEBI:65296"/>
        <dbReference type="EC" id="1.4.3.4"/>
    </reaction>
</comment>
<evidence type="ECO:0000256" key="1">
    <source>
        <dbReference type="ARBA" id="ARBA00001974"/>
    </source>
</evidence>
<keyword evidence="6" id="KW-0285">Flavoprotein</keyword>
<dbReference type="InterPro" id="IPR036188">
    <property type="entry name" value="FAD/NAD-bd_sf"/>
</dbReference>
<dbReference type="InterPro" id="IPR050703">
    <property type="entry name" value="Flavin_MAO"/>
</dbReference>
<feature type="binding site" evidence="5">
    <location>
        <position position="347"/>
    </location>
    <ligand>
        <name>FAD</name>
        <dbReference type="ChEBI" id="CHEBI:57692"/>
    </ligand>
</feature>
<feature type="domain" description="Amine oxidase" evidence="7">
    <location>
        <begin position="120"/>
        <end position="552"/>
    </location>
</feature>
<feature type="binding site" evidence="5">
    <location>
        <begin position="141"/>
        <end position="142"/>
    </location>
    <ligand>
        <name>FAD</name>
        <dbReference type="ChEBI" id="CHEBI:57692"/>
    </ligand>
</feature>
<dbReference type="Gene3D" id="3.50.50.60">
    <property type="entry name" value="FAD/NAD(P)-binding domain"/>
    <property type="match status" value="2"/>
</dbReference>
<dbReference type="OrthoDB" id="5046242at2759"/>
<dbReference type="Pfam" id="PF01593">
    <property type="entry name" value="Amino_oxidase"/>
    <property type="match status" value="1"/>
</dbReference>
<dbReference type="InterPro" id="IPR002937">
    <property type="entry name" value="Amino_oxidase"/>
</dbReference>
<dbReference type="AlphaFoldDB" id="A0A1S9DCU1"/>
<dbReference type="InterPro" id="IPR001613">
    <property type="entry name" value="Flavin_amine_oxidase"/>
</dbReference>
<dbReference type="Gene3D" id="3.90.660.10">
    <property type="match status" value="2"/>
</dbReference>
<keyword evidence="6" id="KW-0274">FAD</keyword>
<dbReference type="PRINTS" id="PR00757">
    <property type="entry name" value="AMINEOXDASEF"/>
</dbReference>
<evidence type="ECO:0000256" key="5">
    <source>
        <dbReference type="PIRSR" id="PIRSR601613-1"/>
    </source>
</evidence>
<protein>
    <recommendedName>
        <fullName evidence="6">Amine oxidase</fullName>
        <ecNumber evidence="6">1.4.3.-</ecNumber>
    </recommendedName>
</protein>
<proteinExistence type="inferred from homology"/>
<dbReference type="VEuPathDB" id="FungiDB:AO090011000247"/>
<evidence type="ECO:0000313" key="8">
    <source>
        <dbReference type="EMBL" id="OOO06736.1"/>
    </source>
</evidence>
<dbReference type="PANTHER" id="PTHR43563:SF1">
    <property type="entry name" value="AMINE OXIDASE [FLAVIN-CONTAINING] B"/>
    <property type="match status" value="1"/>
</dbReference>
<dbReference type="eggNOG" id="KOG0029">
    <property type="taxonomic scope" value="Eukaryota"/>
</dbReference>
<organism evidence="8 9">
    <name type="scientific">Aspergillus oryzae</name>
    <name type="common">Yellow koji mold</name>
    <dbReference type="NCBI Taxonomy" id="5062"/>
    <lineage>
        <taxon>Eukaryota</taxon>
        <taxon>Fungi</taxon>
        <taxon>Dikarya</taxon>
        <taxon>Ascomycota</taxon>
        <taxon>Pezizomycotina</taxon>
        <taxon>Eurotiomycetes</taxon>
        <taxon>Eurotiomycetidae</taxon>
        <taxon>Eurotiales</taxon>
        <taxon>Aspergillaceae</taxon>
        <taxon>Aspergillus</taxon>
        <taxon>Aspergillus subgen. Circumdati</taxon>
    </lineage>
</organism>
<gene>
    <name evidence="8" type="ORF">OAory_01089390</name>
</gene>
<evidence type="ECO:0000256" key="4">
    <source>
        <dbReference type="ARBA" id="ARBA00048448"/>
    </source>
</evidence>
<dbReference type="EMBL" id="MKZY01000007">
    <property type="protein sequence ID" value="OOO06736.1"/>
    <property type="molecule type" value="Genomic_DNA"/>
</dbReference>
<accession>A0A1S9DCU1</accession>
<name>A0A1S9DCU1_ASPOZ</name>
<evidence type="ECO:0000313" key="9">
    <source>
        <dbReference type="Proteomes" id="UP000190312"/>
    </source>
</evidence>
<dbReference type="PANTHER" id="PTHR43563">
    <property type="entry name" value="AMINE OXIDASE"/>
    <property type="match status" value="1"/>
</dbReference>
<dbReference type="EC" id="1.4.3.-" evidence="6"/>
<feature type="binding site" evidence="5">
    <location>
        <position position="121"/>
    </location>
    <ligand>
        <name>FAD</name>
        <dbReference type="ChEBI" id="CHEBI:57692"/>
    </ligand>
</feature>
<evidence type="ECO:0000256" key="2">
    <source>
        <dbReference type="ARBA" id="ARBA00005995"/>
    </source>
</evidence>
<evidence type="ECO:0000259" key="7">
    <source>
        <dbReference type="Pfam" id="PF01593"/>
    </source>
</evidence>
<keyword evidence="3 6" id="KW-0560">Oxidoreductase</keyword>
<comment type="similarity">
    <text evidence="2 6">Belongs to the flavin monoamine oxidase family.</text>
</comment>
<evidence type="ECO:0000256" key="3">
    <source>
        <dbReference type="ARBA" id="ARBA00023002"/>
    </source>
</evidence>
<dbReference type="GO" id="GO:0097621">
    <property type="term" value="F:monoamine oxidase activity"/>
    <property type="evidence" value="ECO:0007669"/>
    <property type="project" value="UniProtKB-EC"/>
</dbReference>
<comment type="caution">
    <text evidence="8">The sequence shown here is derived from an EMBL/GenBank/DDBJ whole genome shotgun (WGS) entry which is preliminary data.</text>
</comment>
<sequence>MAFRVRRKTDVFKIPNFGGIPHVFFGKLAHMELLKFNDLITVVKADYLGTEDEKAIGPISGSWFRIEKGPEATPPRYDYDEIGVVIEGEITLKDETGQTETESSPVIHDSYDVVVIGAGFTGLIAARELSQRHDLKVLLLEARDRIGGRTWTARALGEELEMGGTWVHWAQPHLYSELRRYGLHINLKTSAGTAAPTKQMFKQGKATPCEISIEETGDILERIAQSFFTIDGSSSRELMPYPHDPFKRPALWMKYDHLSVQDRLDSLRGFSSWEKDLFESNTSTFGSAPGKDIAFTEALRWYALGGHNMKGVFELAGVYKIGNGGMTSFARAVLGDYTGHMLFGATVKEVAQTKLGVRVTTRLGQEINAKYVVSTIPLNCLADVKFYPPISSSRQSAMTKGHINKGAKIHFKLKAAEPGWFVTANSSDSAYVFAFSDHNGTRESEPSGTWCIGFGYNGRLDDKNNHRHIIDHFRKDIYPTGDVEAYVTHDWVNDPYAKGAWACWGPGCATAYLQELQKPHGRVIFASADWADGWRGFVDGAIEQGHQASQCVVASLKSETETLRSRL</sequence>
<reference evidence="8 9" key="1">
    <citation type="submission" date="2016-10" db="EMBL/GenBank/DDBJ databases">
        <title>Genome sequencing of Aspergillus oryzae BCC7051.</title>
        <authorList>
            <person name="Thammarongtham C."/>
            <person name="Vorapreeda T."/>
            <person name="Nookaew I."/>
            <person name="Srisuk T."/>
            <person name="Land M."/>
            <person name="Jeennor S."/>
            <person name="Laoteng K."/>
        </authorList>
    </citation>
    <scope>NUCLEOTIDE SEQUENCE [LARGE SCALE GENOMIC DNA]</scope>
    <source>
        <strain evidence="8 9">BCC7051</strain>
    </source>
</reference>
<comment type="cofactor">
    <cofactor evidence="1 6">
        <name>FAD</name>
        <dbReference type="ChEBI" id="CHEBI:57692"/>
    </cofactor>
</comment>